<comment type="caution">
    <text evidence="1">The sequence shown here is derived from an EMBL/GenBank/DDBJ whole genome shotgun (WGS) entry which is preliminary data.</text>
</comment>
<evidence type="ECO:0000313" key="1">
    <source>
        <dbReference type="EMBL" id="MDF4195613.1"/>
    </source>
</evidence>
<evidence type="ECO:0000313" key="2">
    <source>
        <dbReference type="Proteomes" id="UP001222377"/>
    </source>
</evidence>
<dbReference type="AlphaFoldDB" id="A0AAP4DJL4"/>
<dbReference type="Proteomes" id="UP001222377">
    <property type="component" value="Unassembled WGS sequence"/>
</dbReference>
<gene>
    <name evidence="1" type="ORF">PV946_17920</name>
</gene>
<accession>A0AAP4DJL4</accession>
<protein>
    <submittedName>
        <fullName evidence="1">Uncharacterized protein</fullName>
    </submittedName>
</protein>
<name>A0AAP4DJL4_BACAM</name>
<dbReference type="InterPro" id="IPR011044">
    <property type="entry name" value="Quino_amine_DH_bsu"/>
</dbReference>
<dbReference type="RefSeq" id="WP_094296265.1">
    <property type="nucleotide sequence ID" value="NZ_CP054479.1"/>
</dbReference>
<dbReference type="EMBL" id="JARKHX010000006">
    <property type="protein sequence ID" value="MDF4195613.1"/>
    <property type="molecule type" value="Genomic_DNA"/>
</dbReference>
<dbReference type="SUPFAM" id="SSF50969">
    <property type="entry name" value="YVTN repeat-like/Quinoprotein amine dehydrogenase"/>
    <property type="match status" value="1"/>
</dbReference>
<organism evidence="1 2">
    <name type="scientific">Bacillus amyloliquefaciens</name>
    <name type="common">Bacillus velezensis</name>
    <dbReference type="NCBI Taxonomy" id="1390"/>
    <lineage>
        <taxon>Bacteria</taxon>
        <taxon>Bacillati</taxon>
        <taxon>Bacillota</taxon>
        <taxon>Bacilli</taxon>
        <taxon>Bacillales</taxon>
        <taxon>Bacillaceae</taxon>
        <taxon>Bacillus</taxon>
        <taxon>Bacillus amyloliquefaciens group</taxon>
    </lineage>
</organism>
<proteinExistence type="predicted"/>
<dbReference type="PROSITE" id="PS51257">
    <property type="entry name" value="PROKAR_LIPOPROTEIN"/>
    <property type="match status" value="1"/>
</dbReference>
<reference evidence="1" key="1">
    <citation type="submission" date="2023-02" db="EMBL/GenBank/DDBJ databases">
        <title>Draft Whole-Genome Sequences of Bacillus Strains of Potential Probiotic for Poultry.</title>
        <authorList>
            <person name="Ma L.M."/>
            <person name="Lopez-Guerra N."/>
            <person name="Zhang G."/>
        </authorList>
    </citation>
    <scope>NUCLEOTIDE SEQUENCE</scope>
    <source>
        <strain evidence="1">OSU1013-24</strain>
    </source>
</reference>
<sequence>MNRLKTLFIFICILIVTTSCGLIPTGNEKEEKSSNQKTVLKDIDNASFIVGFSNTLDRGSEIGVYSEDGTKMDSLELKGGINFTMSSHNKNDTYFSSNRSNNHLMIDNKTGTINKINEKSLSKTTEDEGAFFIRSSDGYIIHDINVGYTDKGLKSQLVYWKENSRKNKKQIKLDGELGSAIVAKNKIYVISSDEESMSILSINPETNKQENKASIPNKGIYFMDEKDAFQALDENTFVLAVNDNVNEKENSKLILIDKETLKVKKEVEMEKGFHPAKLKIVKDQVLAVSFDGKLQIFDKKMVKKKSFDFYAGDDNKLMNDVQFTDREMYVLLKNFDIQRDKKLGDITSYDLKSGKKLKTIPLKANKEWEIARFEILK</sequence>